<dbReference type="Proteomes" id="UP000525078">
    <property type="component" value="Unassembled WGS sequence"/>
</dbReference>
<evidence type="ECO:0000313" key="1">
    <source>
        <dbReference type="EMBL" id="KAF4389175.1"/>
    </source>
</evidence>
<gene>
    <name evidence="1" type="ORF">F8388_026904</name>
</gene>
<sequence length="220" mass="25253">MAPVMKLVQHLSCLFWRNLFKAASLCANRFPSDSLPSMVFPLPVTTLSLSVFFPLEFEALVLLFCPLLPWLLPDPLLLRLPLCKSHLFGKSIIRSGSHVIIVATTIGTLVGRQPWRVRLGHQELHFPCEDQYYNWRHPSDQQLGSFLHSFRTFIFISTFHVGQPFFTCVFKKARYPVVSKGFLPWMIDLMISAIRKISKLLPRHCLRAVNFCSLCPRALV</sequence>
<protein>
    <submittedName>
        <fullName evidence="1">Uncharacterized protein</fullName>
    </submittedName>
</protein>
<proteinExistence type="predicted"/>
<organism evidence="1 2">
    <name type="scientific">Cannabis sativa</name>
    <name type="common">Hemp</name>
    <name type="synonym">Marijuana</name>
    <dbReference type="NCBI Taxonomy" id="3483"/>
    <lineage>
        <taxon>Eukaryota</taxon>
        <taxon>Viridiplantae</taxon>
        <taxon>Streptophyta</taxon>
        <taxon>Embryophyta</taxon>
        <taxon>Tracheophyta</taxon>
        <taxon>Spermatophyta</taxon>
        <taxon>Magnoliopsida</taxon>
        <taxon>eudicotyledons</taxon>
        <taxon>Gunneridae</taxon>
        <taxon>Pentapetalae</taxon>
        <taxon>rosids</taxon>
        <taxon>fabids</taxon>
        <taxon>Rosales</taxon>
        <taxon>Cannabaceae</taxon>
        <taxon>Cannabis</taxon>
    </lineage>
</organism>
<reference evidence="1 2" key="1">
    <citation type="journal article" date="2020" name="bioRxiv">
        <title>Sequence and annotation of 42 cannabis genomes reveals extensive copy number variation in cannabinoid synthesis and pathogen resistance genes.</title>
        <authorList>
            <person name="Mckernan K.J."/>
            <person name="Helbert Y."/>
            <person name="Kane L.T."/>
            <person name="Ebling H."/>
            <person name="Zhang L."/>
            <person name="Liu B."/>
            <person name="Eaton Z."/>
            <person name="Mclaughlin S."/>
            <person name="Kingan S."/>
            <person name="Baybayan P."/>
            <person name="Concepcion G."/>
            <person name="Jordan M."/>
            <person name="Riva A."/>
            <person name="Barbazuk W."/>
            <person name="Harkins T."/>
        </authorList>
    </citation>
    <scope>NUCLEOTIDE SEQUENCE [LARGE SCALE GENOMIC DNA]</scope>
    <source>
        <strain evidence="2">cv. Jamaican Lion 4</strain>
        <tissue evidence="1">Leaf</tissue>
    </source>
</reference>
<accession>A0A7J6H267</accession>
<name>A0A7J6H267_CANSA</name>
<dbReference type="EMBL" id="JAATIP010000032">
    <property type="protein sequence ID" value="KAF4389175.1"/>
    <property type="molecule type" value="Genomic_DNA"/>
</dbReference>
<dbReference type="AlphaFoldDB" id="A0A7J6H267"/>
<evidence type="ECO:0000313" key="2">
    <source>
        <dbReference type="Proteomes" id="UP000525078"/>
    </source>
</evidence>
<comment type="caution">
    <text evidence="1">The sequence shown here is derived from an EMBL/GenBank/DDBJ whole genome shotgun (WGS) entry which is preliminary data.</text>
</comment>